<organism evidence="2 3">
    <name type="scientific">Handroanthus impetiginosus</name>
    <dbReference type="NCBI Taxonomy" id="429701"/>
    <lineage>
        <taxon>Eukaryota</taxon>
        <taxon>Viridiplantae</taxon>
        <taxon>Streptophyta</taxon>
        <taxon>Embryophyta</taxon>
        <taxon>Tracheophyta</taxon>
        <taxon>Spermatophyta</taxon>
        <taxon>Magnoliopsida</taxon>
        <taxon>eudicotyledons</taxon>
        <taxon>Gunneridae</taxon>
        <taxon>Pentapetalae</taxon>
        <taxon>asterids</taxon>
        <taxon>lamiids</taxon>
        <taxon>Lamiales</taxon>
        <taxon>Bignoniaceae</taxon>
        <taxon>Crescentiina</taxon>
        <taxon>Tabebuia alliance</taxon>
        <taxon>Handroanthus</taxon>
    </lineage>
</organism>
<keyword evidence="3" id="KW-1185">Reference proteome</keyword>
<evidence type="ECO:0000256" key="1">
    <source>
        <dbReference type="SAM" id="MobiDB-lite"/>
    </source>
</evidence>
<evidence type="ECO:0000313" key="2">
    <source>
        <dbReference type="EMBL" id="PIN26594.1"/>
    </source>
</evidence>
<protein>
    <submittedName>
        <fullName evidence="2">tRNA pseudouridine(13) synthase</fullName>
        <ecNumber evidence="2">5.4.99.27</ecNumber>
    </submittedName>
</protein>
<gene>
    <name evidence="2" type="ORF">CDL12_00661</name>
</gene>
<dbReference type="PANTHER" id="PTHR13326">
    <property type="entry name" value="TRNA PSEUDOURIDINE SYNTHASE D"/>
    <property type="match status" value="1"/>
</dbReference>
<dbReference type="Proteomes" id="UP000231279">
    <property type="component" value="Unassembled WGS sequence"/>
</dbReference>
<dbReference type="InterPro" id="IPR001656">
    <property type="entry name" value="PsdUridine_synth_TruD"/>
</dbReference>
<feature type="region of interest" description="Disordered" evidence="1">
    <location>
        <begin position="1"/>
        <end position="26"/>
    </location>
</feature>
<sequence>MPSSHLESEDGSGNDTQVDCHSDDIPITDISEERPTLVKVISEEDLVAEKYTVDDIVLPLPGSRIIYPLNDFGQVYHDLAKKDEICLTESVHNSKEFSLTNMTGAYRRVFQKPKDFEWELINYTDINKPLAETDWDIIVKSNAATFVRDSNEKEQSNCKLKAGEFDNDTELSAGTGETKSHIEENIQIDESLGASTTQESQMALKLSFTLSASSYATMAIRELLKTSTSVAFHKALN</sequence>
<keyword evidence="2" id="KW-0413">Isomerase</keyword>
<dbReference type="EC" id="5.4.99.27" evidence="2"/>
<dbReference type="GO" id="GO:0005634">
    <property type="term" value="C:nucleus"/>
    <property type="evidence" value="ECO:0007669"/>
    <property type="project" value="TreeGrafter"/>
</dbReference>
<dbReference type="STRING" id="429701.A0A2G9IA19"/>
<accession>A0A2G9IA19</accession>
<dbReference type="InterPro" id="IPR042214">
    <property type="entry name" value="TruD_catalytic"/>
</dbReference>
<proteinExistence type="predicted"/>
<dbReference type="GO" id="GO:0003723">
    <property type="term" value="F:RNA binding"/>
    <property type="evidence" value="ECO:0007669"/>
    <property type="project" value="InterPro"/>
</dbReference>
<dbReference type="Gene3D" id="3.30.2350.20">
    <property type="entry name" value="TruD, catalytic domain"/>
    <property type="match status" value="1"/>
</dbReference>
<dbReference type="SUPFAM" id="SSF55120">
    <property type="entry name" value="Pseudouridine synthase"/>
    <property type="match status" value="1"/>
</dbReference>
<comment type="caution">
    <text evidence="2">The sequence shown here is derived from an EMBL/GenBank/DDBJ whole genome shotgun (WGS) entry which is preliminary data.</text>
</comment>
<dbReference type="PANTHER" id="PTHR13326:SF21">
    <property type="entry name" value="PSEUDOURIDYLATE SYNTHASE PUS7L"/>
    <property type="match status" value="1"/>
</dbReference>
<dbReference type="GO" id="GO:0001522">
    <property type="term" value="P:pseudouridine synthesis"/>
    <property type="evidence" value="ECO:0007669"/>
    <property type="project" value="InterPro"/>
</dbReference>
<dbReference type="AlphaFoldDB" id="A0A2G9IA19"/>
<dbReference type="EMBL" id="NKXS01000072">
    <property type="protein sequence ID" value="PIN26594.1"/>
    <property type="molecule type" value="Genomic_DNA"/>
</dbReference>
<feature type="compositionally biased region" description="Polar residues" evidence="1">
    <location>
        <begin position="1"/>
        <end position="17"/>
    </location>
</feature>
<dbReference type="InterPro" id="IPR020103">
    <property type="entry name" value="PsdUridine_synth_cat_dom_sf"/>
</dbReference>
<dbReference type="OrthoDB" id="447290at2759"/>
<evidence type="ECO:0000313" key="3">
    <source>
        <dbReference type="Proteomes" id="UP000231279"/>
    </source>
</evidence>
<dbReference type="GO" id="GO:0160150">
    <property type="term" value="F:tRNA pseudouridine(13) synthase activity"/>
    <property type="evidence" value="ECO:0007669"/>
    <property type="project" value="UniProtKB-EC"/>
</dbReference>
<reference evidence="3" key="1">
    <citation type="journal article" date="2018" name="Gigascience">
        <title>Genome assembly of the Pink Ipe (Handroanthus impetiginosus, Bignoniaceae), a highly valued, ecologically keystone Neotropical timber forest tree.</title>
        <authorList>
            <person name="Silva-Junior O.B."/>
            <person name="Grattapaglia D."/>
            <person name="Novaes E."/>
            <person name="Collevatti R.G."/>
        </authorList>
    </citation>
    <scope>NUCLEOTIDE SEQUENCE [LARGE SCALE GENOMIC DNA]</scope>
    <source>
        <strain evidence="3">cv. UFG-1</strain>
    </source>
</reference>
<name>A0A2G9IA19_9LAMI</name>